<name>A0AAV2RBK5_MEGNR</name>
<feature type="region of interest" description="Disordered" evidence="1">
    <location>
        <begin position="1"/>
        <end position="100"/>
    </location>
</feature>
<organism evidence="2 3">
    <name type="scientific">Meganyctiphanes norvegica</name>
    <name type="common">Northern krill</name>
    <name type="synonym">Thysanopoda norvegica</name>
    <dbReference type="NCBI Taxonomy" id="48144"/>
    <lineage>
        <taxon>Eukaryota</taxon>
        <taxon>Metazoa</taxon>
        <taxon>Ecdysozoa</taxon>
        <taxon>Arthropoda</taxon>
        <taxon>Crustacea</taxon>
        <taxon>Multicrustacea</taxon>
        <taxon>Malacostraca</taxon>
        <taxon>Eumalacostraca</taxon>
        <taxon>Eucarida</taxon>
        <taxon>Euphausiacea</taxon>
        <taxon>Euphausiidae</taxon>
        <taxon>Meganyctiphanes</taxon>
    </lineage>
</organism>
<feature type="compositionally biased region" description="Polar residues" evidence="1">
    <location>
        <begin position="1"/>
        <end position="10"/>
    </location>
</feature>
<dbReference type="AlphaFoldDB" id="A0AAV2RBK5"/>
<evidence type="ECO:0000256" key="1">
    <source>
        <dbReference type="SAM" id="MobiDB-lite"/>
    </source>
</evidence>
<gene>
    <name evidence="2" type="ORF">MNOR_LOCUS22882</name>
</gene>
<feature type="compositionally biased region" description="Basic and acidic residues" evidence="1">
    <location>
        <begin position="45"/>
        <end position="55"/>
    </location>
</feature>
<protein>
    <submittedName>
        <fullName evidence="2">Uncharacterized protein</fullName>
    </submittedName>
</protein>
<feature type="region of interest" description="Disordered" evidence="1">
    <location>
        <begin position="120"/>
        <end position="200"/>
    </location>
</feature>
<proteinExistence type="predicted"/>
<dbReference type="Proteomes" id="UP001497623">
    <property type="component" value="Unassembled WGS sequence"/>
</dbReference>
<evidence type="ECO:0000313" key="2">
    <source>
        <dbReference type="EMBL" id="CAL4122160.1"/>
    </source>
</evidence>
<feature type="compositionally biased region" description="Acidic residues" evidence="1">
    <location>
        <begin position="165"/>
        <end position="186"/>
    </location>
</feature>
<sequence>MNFRNSSSMDTKIFYNNKRIKEESNLKSKSKSVYDMDSDSEPEGNENKNETDWQRYRYSSKSRFSDLVKSKRNSKGKSKFDSDEESTDGENSKILKVRYPKPKKYMIDLHDYTLKDIKEFKNSKKRKPFTPNNDSEDEEQKIIRTSSRKRNTVNYVDYRASDASSSEDESSNYEDSSEDGEANASEDENRNRIKKKVESPVIMFKKTPLSEYEQMVERNKEANRKMLEEMGLFQAKNDLEAKNNPQEPKKK</sequence>
<accession>A0AAV2RBK5</accession>
<reference evidence="2 3" key="1">
    <citation type="submission" date="2024-05" db="EMBL/GenBank/DDBJ databases">
        <authorList>
            <person name="Wallberg A."/>
        </authorList>
    </citation>
    <scope>NUCLEOTIDE SEQUENCE [LARGE SCALE GENOMIC DNA]</scope>
</reference>
<comment type="caution">
    <text evidence="2">The sequence shown here is derived from an EMBL/GenBank/DDBJ whole genome shotgun (WGS) entry which is preliminary data.</text>
</comment>
<dbReference type="EMBL" id="CAXKWB010019635">
    <property type="protein sequence ID" value="CAL4122160.1"/>
    <property type="molecule type" value="Genomic_DNA"/>
</dbReference>
<keyword evidence="3" id="KW-1185">Reference proteome</keyword>
<evidence type="ECO:0000313" key="3">
    <source>
        <dbReference type="Proteomes" id="UP001497623"/>
    </source>
</evidence>